<feature type="chain" id="PRO_5017727201" evidence="1">
    <location>
        <begin position="24"/>
        <end position="287"/>
    </location>
</feature>
<sequence length="287" mass="32307">MKNKLSIVAALVLVLFVSLGVFAQSSTPKALLWKISGNGLKKPSYLYGTIHVLCNDDFFIPENLKKVLNQTDKLVLEANIADPQLNEKILKIILTNTPLSQQLSPADYKEMDSILLATCKVPLKTFENVQPVVILSLLAQQSLNCPTPDNYEKKLIDLVTLQNKNIDWLEELEDQMNYLIKSYTLEQIVAQIKSTKDLKEGMKDLVRLYKQQDINGLYNALTTPDLMDANTIHWMLEVRNTNWVNKMPGMMKEKSCVFAVGSGHLAGEIGLIQQLKKKGYTVTPVLN</sequence>
<reference evidence="2 3" key="1">
    <citation type="submission" date="2018-07" db="EMBL/GenBank/DDBJ databases">
        <title>Chitinophaga K2CV101002-2 sp. nov., isolated from a monsoon evergreen broad-leaved forest soil.</title>
        <authorList>
            <person name="Lv Y."/>
        </authorList>
    </citation>
    <scope>NUCLEOTIDE SEQUENCE [LARGE SCALE GENOMIC DNA]</scope>
    <source>
        <strain evidence="2 3">GDMCC 1.1288</strain>
    </source>
</reference>
<gene>
    <name evidence="2" type="ORF">DVR12_16085</name>
</gene>
<organism evidence="2 3">
    <name type="scientific">Chitinophaga silvatica</name>
    <dbReference type="NCBI Taxonomy" id="2282649"/>
    <lineage>
        <taxon>Bacteria</taxon>
        <taxon>Pseudomonadati</taxon>
        <taxon>Bacteroidota</taxon>
        <taxon>Chitinophagia</taxon>
        <taxon>Chitinophagales</taxon>
        <taxon>Chitinophagaceae</taxon>
        <taxon>Chitinophaga</taxon>
    </lineage>
</organism>
<evidence type="ECO:0000256" key="1">
    <source>
        <dbReference type="SAM" id="SignalP"/>
    </source>
</evidence>
<protein>
    <submittedName>
        <fullName evidence="2">TraB/GumN family protein</fullName>
    </submittedName>
</protein>
<dbReference type="EMBL" id="QPMM01000008">
    <property type="protein sequence ID" value="RFS21416.1"/>
    <property type="molecule type" value="Genomic_DNA"/>
</dbReference>
<accession>A0A3E1Y8C7</accession>
<keyword evidence="1" id="KW-0732">Signal</keyword>
<dbReference type="Proteomes" id="UP000260644">
    <property type="component" value="Unassembled WGS sequence"/>
</dbReference>
<dbReference type="InterPro" id="IPR002816">
    <property type="entry name" value="TraB/PrgY/GumN_fam"/>
</dbReference>
<dbReference type="PANTHER" id="PTHR40590">
    <property type="entry name" value="CYTOPLASMIC PROTEIN-RELATED"/>
    <property type="match status" value="1"/>
</dbReference>
<keyword evidence="3" id="KW-1185">Reference proteome</keyword>
<dbReference type="PANTHER" id="PTHR40590:SF1">
    <property type="entry name" value="CYTOPLASMIC PROTEIN"/>
    <property type="match status" value="1"/>
</dbReference>
<name>A0A3E1Y8C7_9BACT</name>
<dbReference type="OrthoDB" id="9798714at2"/>
<comment type="caution">
    <text evidence="2">The sequence shown here is derived from an EMBL/GenBank/DDBJ whole genome shotgun (WGS) entry which is preliminary data.</text>
</comment>
<dbReference type="AlphaFoldDB" id="A0A3E1Y8C7"/>
<dbReference type="Pfam" id="PF01963">
    <property type="entry name" value="TraB_PrgY_gumN"/>
    <property type="match status" value="1"/>
</dbReference>
<feature type="signal peptide" evidence="1">
    <location>
        <begin position="1"/>
        <end position="23"/>
    </location>
</feature>
<dbReference type="CDD" id="cd14789">
    <property type="entry name" value="Tiki"/>
    <property type="match status" value="1"/>
</dbReference>
<dbReference type="RefSeq" id="WP_116976827.1">
    <property type="nucleotide sequence ID" value="NZ_QPMM01000008.1"/>
</dbReference>
<evidence type="ECO:0000313" key="2">
    <source>
        <dbReference type="EMBL" id="RFS21416.1"/>
    </source>
</evidence>
<evidence type="ECO:0000313" key="3">
    <source>
        <dbReference type="Proteomes" id="UP000260644"/>
    </source>
</evidence>
<dbReference type="InterPro" id="IPR047111">
    <property type="entry name" value="YbaP-like"/>
</dbReference>
<proteinExistence type="predicted"/>